<dbReference type="Pfam" id="PF19649">
    <property type="entry name" value="DUF6152"/>
    <property type="match status" value="1"/>
</dbReference>
<name>A0A0Q0G565_9PSED</name>
<dbReference type="InterPro" id="IPR046150">
    <property type="entry name" value="DUF6152"/>
</dbReference>
<comment type="caution">
    <text evidence="2">The sequence shown here is derived from an EMBL/GenBank/DDBJ whole genome shotgun (WGS) entry which is preliminary data.</text>
</comment>
<sequence>MTPIKRLALPLLAALLVAGSIPAIAHHGFTGAYDASRPVFIEGMVQSVTVAYPHAEMTVQVTGRPQVPSDLPQISNLGIEDITTQIVAAEPGTYFLQIAGLQQELQGRIANGDRIALVALRNCLPPNQHRSRWIRLASGEVVSVAGRMQTEVQNCQQR</sequence>
<organism evidence="2 3">
    <name type="scientific">Pseudomonas syringae pv. viburni</name>
    <dbReference type="NCBI Taxonomy" id="251703"/>
    <lineage>
        <taxon>Bacteria</taxon>
        <taxon>Pseudomonadati</taxon>
        <taxon>Pseudomonadota</taxon>
        <taxon>Gammaproteobacteria</taxon>
        <taxon>Pseudomonadales</taxon>
        <taxon>Pseudomonadaceae</taxon>
        <taxon>Pseudomonas</taxon>
    </lineage>
</organism>
<dbReference type="PATRIC" id="fig|251703.9.peg.4764"/>
<dbReference type="Proteomes" id="UP000050317">
    <property type="component" value="Unassembled WGS sequence"/>
</dbReference>
<protein>
    <recommendedName>
        <fullName evidence="4">Lipoprotein</fullName>
    </recommendedName>
</protein>
<dbReference type="RefSeq" id="WP_044422156.1">
    <property type="nucleotide sequence ID" value="NZ_JYHK01000037.1"/>
</dbReference>
<feature type="signal peptide" evidence="1">
    <location>
        <begin position="1"/>
        <end position="25"/>
    </location>
</feature>
<proteinExistence type="predicted"/>
<evidence type="ECO:0000256" key="1">
    <source>
        <dbReference type="SAM" id="SignalP"/>
    </source>
</evidence>
<gene>
    <name evidence="2" type="ORF">ALO40_03387</name>
</gene>
<evidence type="ECO:0000313" key="3">
    <source>
        <dbReference type="Proteomes" id="UP000050317"/>
    </source>
</evidence>
<dbReference type="AlphaFoldDB" id="A0A0Q0G565"/>
<dbReference type="EMBL" id="LJRR01000468">
    <property type="protein sequence ID" value="KPZ08368.1"/>
    <property type="molecule type" value="Genomic_DNA"/>
</dbReference>
<evidence type="ECO:0008006" key="4">
    <source>
        <dbReference type="Google" id="ProtNLM"/>
    </source>
</evidence>
<reference evidence="2 3" key="1">
    <citation type="submission" date="2015-09" db="EMBL/GenBank/DDBJ databases">
        <title>Genome announcement of multiple Pseudomonas syringae strains.</title>
        <authorList>
            <person name="Thakur S."/>
            <person name="Wang P.W."/>
            <person name="Gong Y."/>
            <person name="Weir B.S."/>
            <person name="Guttman D.S."/>
        </authorList>
    </citation>
    <scope>NUCLEOTIDE SEQUENCE [LARGE SCALE GENOMIC DNA]</scope>
    <source>
        <strain evidence="2 3">ICMP3963</strain>
    </source>
</reference>
<keyword evidence="1" id="KW-0732">Signal</keyword>
<evidence type="ECO:0000313" key="2">
    <source>
        <dbReference type="EMBL" id="KPZ08368.1"/>
    </source>
</evidence>
<accession>A0A0Q0G565</accession>
<feature type="chain" id="PRO_5006179330" description="Lipoprotein" evidence="1">
    <location>
        <begin position="26"/>
        <end position="158"/>
    </location>
</feature>